<dbReference type="EMBL" id="CAJVRM010000045">
    <property type="protein sequence ID" value="CAG8972501.1"/>
    <property type="molecule type" value="Genomic_DNA"/>
</dbReference>
<evidence type="ECO:0000313" key="3">
    <source>
        <dbReference type="Proteomes" id="UP000701801"/>
    </source>
</evidence>
<reference evidence="2" key="1">
    <citation type="submission" date="2021-07" db="EMBL/GenBank/DDBJ databases">
        <authorList>
            <person name="Durling M."/>
        </authorList>
    </citation>
    <scope>NUCLEOTIDE SEQUENCE</scope>
</reference>
<dbReference type="Pfam" id="PF20150">
    <property type="entry name" value="2EXR"/>
    <property type="match status" value="1"/>
</dbReference>
<name>A0A9N9LJ55_9HELO</name>
<organism evidence="2 3">
    <name type="scientific">Hymenoscyphus albidus</name>
    <dbReference type="NCBI Taxonomy" id="595503"/>
    <lineage>
        <taxon>Eukaryota</taxon>
        <taxon>Fungi</taxon>
        <taxon>Dikarya</taxon>
        <taxon>Ascomycota</taxon>
        <taxon>Pezizomycotina</taxon>
        <taxon>Leotiomycetes</taxon>
        <taxon>Helotiales</taxon>
        <taxon>Helotiaceae</taxon>
        <taxon>Hymenoscyphus</taxon>
    </lineage>
</organism>
<gene>
    <name evidence="2" type="ORF">HYALB_00001192</name>
</gene>
<dbReference type="PANTHER" id="PTHR35910:SF6">
    <property type="entry name" value="2EXR DOMAIN-CONTAINING PROTEIN"/>
    <property type="match status" value="1"/>
</dbReference>
<dbReference type="AlphaFoldDB" id="A0A9N9LJ55"/>
<evidence type="ECO:0000259" key="1">
    <source>
        <dbReference type="Pfam" id="PF20150"/>
    </source>
</evidence>
<protein>
    <recommendedName>
        <fullName evidence="1">2EXR domain-containing protein</fullName>
    </recommendedName>
</protein>
<dbReference type="OrthoDB" id="10304527at2759"/>
<accession>A0A9N9LJ55</accession>
<dbReference type="InterPro" id="IPR045518">
    <property type="entry name" value="2EXR"/>
</dbReference>
<feature type="domain" description="2EXR" evidence="1">
    <location>
        <begin position="52"/>
        <end position="151"/>
    </location>
</feature>
<proteinExistence type="predicted"/>
<sequence length="346" mass="39635">MKLETNTRISILAHDGTTIKNRKALQAPLAASKSQSQKDVQSPNIVVPLTSFPRFGELAMEIRLQIFREARQPRTLVVTTNTHGMIDMPQYMGLPNVRPAAHLMVREQPQTQLPLPNRESLAELLREKTTLIPTRSWLSTLFFFNAELDTLYFTSEGQKCFCPHAWHNLLVHLANYGQKVRKIAVDLKLLACHSSGDQHRYDNRWIYKAFRNVEEITIVVDKGPEPAAREFCLCKSYDNDLIITHLGHYLRMVENLTVMDFFCSGMRDFLAWLDYQAGRNWKCTCWKDGPTMPKFRQAIWEGTPGFHLSPTDPGLLPIFSNPVENSCDCEHEDTVEGSIWAEVEVD</sequence>
<dbReference type="Proteomes" id="UP000701801">
    <property type="component" value="Unassembled WGS sequence"/>
</dbReference>
<keyword evidence="3" id="KW-1185">Reference proteome</keyword>
<dbReference type="PANTHER" id="PTHR35910">
    <property type="entry name" value="2EXR DOMAIN-CONTAINING PROTEIN"/>
    <property type="match status" value="1"/>
</dbReference>
<evidence type="ECO:0000313" key="2">
    <source>
        <dbReference type="EMBL" id="CAG8972501.1"/>
    </source>
</evidence>
<comment type="caution">
    <text evidence="2">The sequence shown here is derived from an EMBL/GenBank/DDBJ whole genome shotgun (WGS) entry which is preliminary data.</text>
</comment>